<comment type="caution">
    <text evidence="2">The sequence shown here is derived from an EMBL/GenBank/DDBJ whole genome shotgun (WGS) entry which is preliminary data.</text>
</comment>
<name>A0A8B6HC95_MYTGA</name>
<feature type="compositionally biased region" description="Basic and acidic residues" evidence="1">
    <location>
        <begin position="16"/>
        <end position="26"/>
    </location>
</feature>
<evidence type="ECO:0000256" key="1">
    <source>
        <dbReference type="SAM" id="MobiDB-lite"/>
    </source>
</evidence>
<dbReference type="AlphaFoldDB" id="A0A8B6HC95"/>
<dbReference type="EMBL" id="UYJE01009873">
    <property type="protein sequence ID" value="VDI77722.1"/>
    <property type="molecule type" value="Genomic_DNA"/>
</dbReference>
<protein>
    <submittedName>
        <fullName evidence="2">Uncharacterized protein</fullName>
    </submittedName>
</protein>
<organism evidence="2 3">
    <name type="scientific">Mytilus galloprovincialis</name>
    <name type="common">Mediterranean mussel</name>
    <dbReference type="NCBI Taxonomy" id="29158"/>
    <lineage>
        <taxon>Eukaryota</taxon>
        <taxon>Metazoa</taxon>
        <taxon>Spiralia</taxon>
        <taxon>Lophotrochozoa</taxon>
        <taxon>Mollusca</taxon>
        <taxon>Bivalvia</taxon>
        <taxon>Autobranchia</taxon>
        <taxon>Pteriomorphia</taxon>
        <taxon>Mytilida</taxon>
        <taxon>Mytiloidea</taxon>
        <taxon>Mytilidae</taxon>
        <taxon>Mytilinae</taxon>
        <taxon>Mytilus</taxon>
    </lineage>
</organism>
<evidence type="ECO:0000313" key="2">
    <source>
        <dbReference type="EMBL" id="VDI77722.1"/>
    </source>
</evidence>
<sequence>RHIGTEQLNRYPYRGHRPDDRSKKIDSGYSDGSQSKSGTRQSASTESKTSEEIMTRNKRMGNYMSWENKPFLQSK</sequence>
<gene>
    <name evidence="2" type="ORF">MGAL_10B037308</name>
</gene>
<feature type="region of interest" description="Disordered" evidence="1">
    <location>
        <begin position="1"/>
        <end position="75"/>
    </location>
</feature>
<accession>A0A8B6HC95</accession>
<proteinExistence type="predicted"/>
<feature type="compositionally biased region" description="Polar residues" evidence="1">
    <location>
        <begin position="30"/>
        <end position="47"/>
    </location>
</feature>
<keyword evidence="3" id="KW-1185">Reference proteome</keyword>
<dbReference type="Proteomes" id="UP000596742">
    <property type="component" value="Unassembled WGS sequence"/>
</dbReference>
<reference evidence="2" key="1">
    <citation type="submission" date="2018-11" db="EMBL/GenBank/DDBJ databases">
        <authorList>
            <person name="Alioto T."/>
            <person name="Alioto T."/>
        </authorList>
    </citation>
    <scope>NUCLEOTIDE SEQUENCE</scope>
</reference>
<feature type="non-terminal residue" evidence="2">
    <location>
        <position position="75"/>
    </location>
</feature>
<evidence type="ECO:0000313" key="3">
    <source>
        <dbReference type="Proteomes" id="UP000596742"/>
    </source>
</evidence>